<reference evidence="5" key="1">
    <citation type="submission" date="2015-07" db="EMBL/GenBank/DDBJ databases">
        <authorList>
            <person name="Rodrigo-Torres Lidia"/>
            <person name="Arahal R.David."/>
        </authorList>
    </citation>
    <scope>NUCLEOTIDE SEQUENCE [LARGE SCALE GENOMIC DNA]</scope>
    <source>
        <strain evidence="5">CECT 5096</strain>
    </source>
</reference>
<evidence type="ECO:0000256" key="1">
    <source>
        <dbReference type="ARBA" id="ARBA00022723"/>
    </source>
</evidence>
<dbReference type="RefSeq" id="WP_055113165.1">
    <property type="nucleotide sequence ID" value="NZ_CXWA01000001.1"/>
</dbReference>
<accession>A0A0M7A0X3</accession>
<evidence type="ECO:0000256" key="2">
    <source>
        <dbReference type="ARBA" id="ARBA00022801"/>
    </source>
</evidence>
<dbReference type="STRING" id="311410.LA5095_01279"/>
<name>A0A0M7A0X3_9HYPH</name>
<dbReference type="GO" id="GO:0004065">
    <property type="term" value="F:arylsulfatase activity"/>
    <property type="evidence" value="ECO:0007669"/>
    <property type="project" value="UniProtKB-EC"/>
</dbReference>
<dbReference type="InterPro" id="IPR000917">
    <property type="entry name" value="Sulfatase_N"/>
</dbReference>
<evidence type="ECO:0000259" key="3">
    <source>
        <dbReference type="Pfam" id="PF00884"/>
    </source>
</evidence>
<dbReference type="Pfam" id="PF00884">
    <property type="entry name" value="Sulfatase"/>
    <property type="match status" value="1"/>
</dbReference>
<dbReference type="OrthoDB" id="9795675at2"/>
<keyword evidence="1" id="KW-0479">Metal-binding</keyword>
<dbReference type="GO" id="GO:0005737">
    <property type="term" value="C:cytoplasm"/>
    <property type="evidence" value="ECO:0007669"/>
    <property type="project" value="TreeGrafter"/>
</dbReference>
<dbReference type="PANTHER" id="PTHR45953">
    <property type="entry name" value="IDURONATE 2-SULFATASE"/>
    <property type="match status" value="1"/>
</dbReference>
<dbReference type="Proteomes" id="UP000049983">
    <property type="component" value="Unassembled WGS sequence"/>
</dbReference>
<dbReference type="EC" id="3.1.6.1" evidence="4"/>
<dbReference type="SUPFAM" id="SSF53649">
    <property type="entry name" value="Alkaline phosphatase-like"/>
    <property type="match status" value="1"/>
</dbReference>
<sequence length="534" mass="60876">MPKIKNILFIMADQLRWDYLSCYGHPHLKTPNIDRLAERGVRFDRAYVQSPVCGPSRASFYTGRTVFSHGATWNMVPLPIGELTLGDYLRPNGVTTAVVGKTHMIPDREGMARLGLNGSTDIGCLVSQPGFDPYERDDGLHPDPLLRKKGGKLRYNDWLRSLGYEGENPWNDYANAGEGPDGEVLSGWYLKNSNLPARIREEHSETAYMTMRAREFISEMGDAPWLCHLSYIKPHWPYIAPAPYHDMYGPGSFSSAHRSQAERRDPNPVFEAFMKMEVSRTFSEQGTRETVLPAYMGLIKQIDDHLGRLFGWLEETGRSDDTMIVFTSDHGDYLGDHWLGEKELFHEESVRVPLIVCDPRKEADATRGTVSDAFVEAIDLVPTFMEATGARAASHRLEGRSLIPLLRGETPEDWRDSVFSEIDYAFYAARETLKLGPSDARGYMIRTDHWKYIHFKGFPPQLFNLGEDPDEFIDLGRSSGHEQIRQEMHNRLLERLLARKNRTTMTDDEVMEIRDRENESGIIIGRWQEPAAAE</sequence>
<dbReference type="EMBL" id="CXWC01000010">
    <property type="protein sequence ID" value="CTQ70466.1"/>
    <property type="molecule type" value="Genomic_DNA"/>
</dbReference>
<gene>
    <name evidence="4" type="ORF">LA5096_02534</name>
</gene>
<dbReference type="PANTHER" id="PTHR45953:SF1">
    <property type="entry name" value="IDURONATE 2-SULFATASE"/>
    <property type="match status" value="1"/>
</dbReference>
<proteinExistence type="predicted"/>
<keyword evidence="2 4" id="KW-0378">Hydrolase</keyword>
<dbReference type="GeneID" id="97669912"/>
<dbReference type="GO" id="GO:0046872">
    <property type="term" value="F:metal ion binding"/>
    <property type="evidence" value="ECO:0007669"/>
    <property type="project" value="UniProtKB-KW"/>
</dbReference>
<keyword evidence="5" id="KW-1185">Reference proteome</keyword>
<evidence type="ECO:0000313" key="5">
    <source>
        <dbReference type="Proteomes" id="UP000049983"/>
    </source>
</evidence>
<evidence type="ECO:0000313" key="4">
    <source>
        <dbReference type="EMBL" id="CTQ70466.1"/>
    </source>
</evidence>
<dbReference type="AlphaFoldDB" id="A0A0M7A0X3"/>
<organism evidence="4 5">
    <name type="scientific">Roseibium album</name>
    <dbReference type="NCBI Taxonomy" id="311410"/>
    <lineage>
        <taxon>Bacteria</taxon>
        <taxon>Pseudomonadati</taxon>
        <taxon>Pseudomonadota</taxon>
        <taxon>Alphaproteobacteria</taxon>
        <taxon>Hyphomicrobiales</taxon>
        <taxon>Stappiaceae</taxon>
        <taxon>Roseibium</taxon>
    </lineage>
</organism>
<feature type="domain" description="Sulfatase N-terminal" evidence="3">
    <location>
        <begin position="5"/>
        <end position="390"/>
    </location>
</feature>
<dbReference type="InterPro" id="IPR017850">
    <property type="entry name" value="Alkaline_phosphatase_core_sf"/>
</dbReference>
<dbReference type="CDD" id="cd16028">
    <property type="entry name" value="PMH"/>
    <property type="match status" value="1"/>
</dbReference>
<dbReference type="Gene3D" id="3.40.720.10">
    <property type="entry name" value="Alkaline Phosphatase, subunit A"/>
    <property type="match status" value="1"/>
</dbReference>
<protein>
    <submittedName>
        <fullName evidence="4">Arylsulfatase</fullName>
        <ecNumber evidence="4">3.1.6.1</ecNumber>
    </submittedName>
</protein>